<evidence type="ECO:0000259" key="4">
    <source>
        <dbReference type="PROSITE" id="PS50097"/>
    </source>
</evidence>
<dbReference type="InterPro" id="IPR000210">
    <property type="entry name" value="BTB/POZ_dom"/>
</dbReference>
<dbReference type="InterPro" id="IPR006652">
    <property type="entry name" value="Kelch_1"/>
</dbReference>
<feature type="region of interest" description="Disordered" evidence="3">
    <location>
        <begin position="1"/>
        <end position="26"/>
    </location>
</feature>
<evidence type="ECO:0000256" key="3">
    <source>
        <dbReference type="SAM" id="MobiDB-lite"/>
    </source>
</evidence>
<protein>
    <recommendedName>
        <fullName evidence="4">BTB domain-containing protein</fullName>
    </recommendedName>
</protein>
<dbReference type="Pfam" id="PF00651">
    <property type="entry name" value="BTB"/>
    <property type="match status" value="1"/>
</dbReference>
<dbReference type="RefSeq" id="XP_066925403.1">
    <property type="nucleotide sequence ID" value="XM_067069302.1"/>
</dbReference>
<evidence type="ECO:0000313" key="6">
    <source>
        <dbReference type="Proteomes" id="UP000594262"/>
    </source>
</evidence>
<dbReference type="SUPFAM" id="SSF54695">
    <property type="entry name" value="POZ domain"/>
    <property type="match status" value="1"/>
</dbReference>
<dbReference type="PRINTS" id="PR00501">
    <property type="entry name" value="KELCHREPEAT"/>
</dbReference>
<feature type="compositionally biased region" description="Polar residues" evidence="3">
    <location>
        <begin position="1"/>
        <end position="14"/>
    </location>
</feature>
<dbReference type="EnsemblMetazoa" id="CLYHEMT009306.1">
    <property type="protein sequence ID" value="CLYHEMP009306.1"/>
    <property type="gene ID" value="CLYHEMG009306"/>
</dbReference>
<dbReference type="PANTHER" id="PTHR45632:SF26">
    <property type="entry name" value="BTB DOMAIN-CONTAINING PROTEIN"/>
    <property type="match status" value="1"/>
</dbReference>
<dbReference type="Pfam" id="PF07707">
    <property type="entry name" value="BACK"/>
    <property type="match status" value="1"/>
</dbReference>
<dbReference type="Gene3D" id="2.120.10.80">
    <property type="entry name" value="Kelch-type beta propeller"/>
    <property type="match status" value="2"/>
</dbReference>
<dbReference type="InterPro" id="IPR011705">
    <property type="entry name" value="BACK"/>
</dbReference>
<dbReference type="SUPFAM" id="SSF117281">
    <property type="entry name" value="Kelch motif"/>
    <property type="match status" value="2"/>
</dbReference>
<name>A0A7M5UDQ2_9CNID</name>
<dbReference type="Gene3D" id="1.25.40.420">
    <property type="match status" value="1"/>
</dbReference>
<reference evidence="5" key="1">
    <citation type="submission" date="2021-01" db="UniProtKB">
        <authorList>
            <consortium name="EnsemblMetazoa"/>
        </authorList>
    </citation>
    <scope>IDENTIFICATION</scope>
</reference>
<dbReference type="SMART" id="SM00612">
    <property type="entry name" value="Kelch"/>
    <property type="match status" value="6"/>
</dbReference>
<dbReference type="FunFam" id="1.25.40.420:FF:000001">
    <property type="entry name" value="Kelch-like family member 12"/>
    <property type="match status" value="1"/>
</dbReference>
<evidence type="ECO:0000313" key="5">
    <source>
        <dbReference type="EnsemblMetazoa" id="CLYHEMP009306.1"/>
    </source>
</evidence>
<keyword evidence="2" id="KW-0677">Repeat</keyword>
<dbReference type="AlphaFoldDB" id="A0A7M5UDQ2"/>
<feature type="domain" description="BTB" evidence="4">
    <location>
        <begin position="51"/>
        <end position="118"/>
    </location>
</feature>
<dbReference type="SMART" id="SM00225">
    <property type="entry name" value="BTB"/>
    <property type="match status" value="1"/>
</dbReference>
<dbReference type="Pfam" id="PF01344">
    <property type="entry name" value="Kelch_1"/>
    <property type="match status" value="1"/>
</dbReference>
<dbReference type="PROSITE" id="PS50097">
    <property type="entry name" value="BTB"/>
    <property type="match status" value="1"/>
</dbReference>
<proteinExistence type="predicted"/>
<evidence type="ECO:0000256" key="1">
    <source>
        <dbReference type="ARBA" id="ARBA00022441"/>
    </source>
</evidence>
<dbReference type="Proteomes" id="UP000594262">
    <property type="component" value="Unplaced"/>
</dbReference>
<keyword evidence="6" id="KW-1185">Reference proteome</keyword>
<keyword evidence="1" id="KW-0880">Kelch repeat</keyword>
<dbReference type="PIRSF" id="PIRSF037037">
    <property type="entry name" value="Kelch-like_protein_gigaxonin"/>
    <property type="match status" value="1"/>
</dbReference>
<dbReference type="InterPro" id="IPR011333">
    <property type="entry name" value="SKP1/BTB/POZ_sf"/>
</dbReference>
<dbReference type="Gene3D" id="3.30.710.10">
    <property type="entry name" value="Potassium Channel Kv1.1, Chain A"/>
    <property type="match status" value="1"/>
</dbReference>
<organism evidence="5 6">
    <name type="scientific">Clytia hemisphaerica</name>
    <dbReference type="NCBI Taxonomy" id="252671"/>
    <lineage>
        <taxon>Eukaryota</taxon>
        <taxon>Metazoa</taxon>
        <taxon>Cnidaria</taxon>
        <taxon>Hydrozoa</taxon>
        <taxon>Hydroidolina</taxon>
        <taxon>Leptothecata</taxon>
        <taxon>Obeliida</taxon>
        <taxon>Clytiidae</taxon>
        <taxon>Clytia</taxon>
    </lineage>
</organism>
<accession>A0A7M5UDQ2</accession>
<dbReference type="Pfam" id="PF24681">
    <property type="entry name" value="Kelch_KLHDC2_KLHL20_DRC7"/>
    <property type="match status" value="1"/>
</dbReference>
<dbReference type="OrthoDB" id="45365at2759"/>
<dbReference type="SMART" id="SM00875">
    <property type="entry name" value="BACK"/>
    <property type="match status" value="1"/>
</dbReference>
<dbReference type="GeneID" id="136812779"/>
<dbReference type="PANTHER" id="PTHR45632">
    <property type="entry name" value="LD33804P"/>
    <property type="match status" value="1"/>
</dbReference>
<dbReference type="InterPro" id="IPR015915">
    <property type="entry name" value="Kelch-typ_b-propeller"/>
</dbReference>
<dbReference type="InterPro" id="IPR017096">
    <property type="entry name" value="BTB-kelch_protein"/>
</dbReference>
<evidence type="ECO:0000256" key="2">
    <source>
        <dbReference type="ARBA" id="ARBA00022737"/>
    </source>
</evidence>
<sequence length="630" mass="69720">MADQQQYTTETNYKPTPPSDTSKTDVHFSDISHPKEILSMLNNLRINEQLCDVTLLVGSKKILCHKVVLSAASPYFQAMFTGGLMESQLSEIKMHVHDEQAFSEIIDYFYSSRIDIKDTNVQDYVPIAGMLQLKRLQQACCDFMKRNIDAQNCLGLYEFADSHSCQQLAQVAFSYSVNHFNEVLQTDKFCSISLDFVNKLLSDNALNVTSEERVFEAAVAWIEYDRERRMCHAAQVCRNIRFSLLTPEYLMDRVATESVVRDSRECSDLLMEAIEFRLLPKRKPQSAVAQVLPRKAALTQQILYVVGGMSRREATKSGEKYDPKEGRWKAIAEMSISRFGANMASLGSSIFVCGGGDEASRLNTAEKFDSFHNVWIPLEPMSCKRNGVGVASLGGKIYAIGGFDGSSPLSSAECYDPKTMKWSQIASMSQARFGVGCCVLNGEIYAIGGSDGCNLRSCERYDPETNTWIVIASMSVARKQVACAAMGDCVYAIGGSDIYAVSGTSADHAGRYQTVERYSPDTDQWIMVSPLLSPRSGAGAGVLDGLLYVCGGFDGHQYLNTVEKYDPLTNRWTIGPPMIQSRDCVAVCVATCKRNKRLTTERDVLPRSSSPLTFSSAYNPLNLSNQTSAS</sequence>